<evidence type="ECO:0000313" key="2">
    <source>
        <dbReference type="Proteomes" id="UP000185839"/>
    </source>
</evidence>
<evidence type="ECO:0000313" key="1">
    <source>
        <dbReference type="EMBL" id="SIS45809.1"/>
    </source>
</evidence>
<reference evidence="2" key="1">
    <citation type="submission" date="2017-01" db="EMBL/GenBank/DDBJ databases">
        <authorList>
            <person name="Varghese N."/>
            <person name="Submissions S."/>
        </authorList>
    </citation>
    <scope>NUCLEOTIDE SEQUENCE [LARGE SCALE GENOMIC DNA]</scope>
    <source>
        <strain evidence="2">DSM 23145</strain>
    </source>
</reference>
<organism evidence="1 2">
    <name type="scientific">Kaistella chaponensis</name>
    <dbReference type="NCBI Taxonomy" id="713588"/>
    <lineage>
        <taxon>Bacteria</taxon>
        <taxon>Pseudomonadati</taxon>
        <taxon>Bacteroidota</taxon>
        <taxon>Flavobacteriia</taxon>
        <taxon>Flavobacteriales</taxon>
        <taxon>Weeksellaceae</taxon>
        <taxon>Chryseobacterium group</taxon>
        <taxon>Kaistella</taxon>
    </lineage>
</organism>
<keyword evidence="2" id="KW-1185">Reference proteome</keyword>
<dbReference type="AlphaFoldDB" id="A0A1N7J8Z1"/>
<protein>
    <recommendedName>
        <fullName evidence="3">KTSC domain-containing protein</fullName>
    </recommendedName>
</protein>
<name>A0A1N7J8Z1_9FLAO</name>
<sequence>MGIELRPINIPWKNIKKIRTNWNSHCFHLEIHLMNGKIVKEKLTEFSIYDYVTISPIIKAFQKKYRNQFIFKKIEK</sequence>
<gene>
    <name evidence="1" type="ORF">SAMN05421789_101270</name>
</gene>
<proteinExistence type="predicted"/>
<dbReference type="EMBL" id="FTOI01000001">
    <property type="protein sequence ID" value="SIS45809.1"/>
    <property type="molecule type" value="Genomic_DNA"/>
</dbReference>
<evidence type="ECO:0008006" key="3">
    <source>
        <dbReference type="Google" id="ProtNLM"/>
    </source>
</evidence>
<dbReference type="Proteomes" id="UP000185839">
    <property type="component" value="Unassembled WGS sequence"/>
</dbReference>
<accession>A0A1N7J8Z1</accession>